<protein>
    <submittedName>
        <fullName evidence="1">Uncharacterized protein</fullName>
    </submittedName>
</protein>
<dbReference type="RefSeq" id="WP_166227265.1">
    <property type="nucleotide sequence ID" value="NZ_CP049989.1"/>
</dbReference>
<dbReference type="Proteomes" id="UP000503162">
    <property type="component" value="Chromosome"/>
</dbReference>
<reference evidence="1 2" key="1">
    <citation type="submission" date="2020-03" db="EMBL/GenBank/DDBJ databases">
        <title>Hydrogenophaga sp. nov. isolated from cyanobacterial mat.</title>
        <authorList>
            <person name="Thorat V."/>
            <person name="Kirdat K."/>
            <person name="Tiwarekar B."/>
            <person name="Costa E.D."/>
            <person name="Yadav A."/>
        </authorList>
    </citation>
    <scope>NUCLEOTIDE SEQUENCE [LARGE SCALE GENOMIC DNA]</scope>
    <source>
        <strain evidence="1 2">BA0156</strain>
    </source>
</reference>
<evidence type="ECO:0000313" key="2">
    <source>
        <dbReference type="Proteomes" id="UP000503162"/>
    </source>
</evidence>
<sequence>MHKSTTAWARARNPVAGLPVAPLEPSEPATLSLGGLLGRDLALITPVPAHAGPLLRRRLELLLVRLISSGPAEAIAPVVASLFAHAQTTNPVDVTHLGPCVLAVAARQHRLQPIRPQPFVRLVNTHFCLLPPPAQAVCFLETGVLVRREPDLLAPLLETLAQKASAHPSDFGPTQAVLLAALDFLTRPGMPTQPTMTAMVDHLLREDALWGASDLAVLMRLAGLAAPPQGVPTVVDAPLRSRIVEATARFLGHLSQLHRREPHILEQELVSMLAPGVLWAAIETLNPEDRRRVLNRPPGGPSLAEQVPLIRDRLRQERGD</sequence>
<keyword evidence="2" id="KW-1185">Reference proteome</keyword>
<organism evidence="1 2">
    <name type="scientific">Hydrogenophaga crocea</name>
    <dbReference type="NCBI Taxonomy" id="2716225"/>
    <lineage>
        <taxon>Bacteria</taxon>
        <taxon>Pseudomonadati</taxon>
        <taxon>Pseudomonadota</taxon>
        <taxon>Betaproteobacteria</taxon>
        <taxon>Burkholderiales</taxon>
        <taxon>Comamonadaceae</taxon>
        <taxon>Hydrogenophaga</taxon>
    </lineage>
</organism>
<evidence type="ECO:0000313" key="1">
    <source>
        <dbReference type="EMBL" id="QIM52663.1"/>
    </source>
</evidence>
<dbReference type="KEGG" id="hcz:G9Q37_11125"/>
<accession>A0A6G8IHN5</accession>
<dbReference type="EMBL" id="CP049989">
    <property type="protein sequence ID" value="QIM52663.1"/>
    <property type="molecule type" value="Genomic_DNA"/>
</dbReference>
<dbReference type="AlphaFoldDB" id="A0A6G8IHN5"/>
<gene>
    <name evidence="1" type="ORF">G9Q37_11125</name>
</gene>
<proteinExistence type="predicted"/>
<name>A0A6G8IHN5_9BURK</name>